<dbReference type="GO" id="GO:0016491">
    <property type="term" value="F:oxidoreductase activity"/>
    <property type="evidence" value="ECO:0007669"/>
    <property type="project" value="InterPro"/>
</dbReference>
<comment type="cofactor">
    <cofactor evidence="1">
        <name>[4Fe-4S] cluster</name>
        <dbReference type="ChEBI" id="CHEBI:49883"/>
    </cofactor>
</comment>
<reference evidence="8" key="1">
    <citation type="journal article" date="2022" name="bioRxiv">
        <title>Thiovibrio frasassiensisgen. nov., sp. nov., an autotrophic, elemental sulfur disproportionating bacterium isolated from sulfidic karst sediment, and proposal of Thiovibrionaceae fam. nov.</title>
        <authorList>
            <person name="Aronson H."/>
            <person name="Thomas C."/>
            <person name="Bhattacharyya M."/>
            <person name="Eckstein S."/>
            <person name="Jensen S."/>
            <person name="Barco R."/>
            <person name="Macalady J."/>
            <person name="Amend J."/>
        </authorList>
    </citation>
    <scope>NUCLEOTIDE SEQUENCE</scope>
    <source>
        <strain evidence="8">RS19-109</strain>
    </source>
</reference>
<accession>A0A9X4MGF5</accession>
<dbReference type="SFLD" id="SFLDS00029">
    <property type="entry name" value="Radical_SAM"/>
    <property type="match status" value="1"/>
</dbReference>
<dbReference type="EMBL" id="JAPHEH010000001">
    <property type="protein sequence ID" value="MDG4476776.1"/>
    <property type="molecule type" value="Genomic_DNA"/>
</dbReference>
<dbReference type="InterPro" id="IPR023867">
    <property type="entry name" value="Sulphatase_maturase_rSAM"/>
</dbReference>
<dbReference type="SFLD" id="SFLDG01386">
    <property type="entry name" value="main_SPASM_domain-containing"/>
    <property type="match status" value="1"/>
</dbReference>
<sequence length="442" mass="49756">MELTPYLVSFSHPDVPSHVMLFATKTGALIVLPQEDFADLQQGRVDKENIEPLRGMGFLVENIVQERQAISSYLDEINRLNPNLTVAIILGLACNFACRYCFQGEQKGKKAMTDETAEQLVAYIKKRFTPGKKRLQLQLYGGEPLLYRQRIIGLAAQLKPFVESRGGDLTIDLVSNGSLLTPQVVDELNRWGLDGVKVTLDGPPDNHNHFRPFKNGAPSFETIVNNLAKVCTKTKIRLGGNYTSDNFRSFPPILDTLAARGITPGRLELVNFNIVMQINDTVANNDYHGGCCTINEPWLQEASLHIREEVFKRGYPLGELGPEPCAVEVDDAFSVNYDGSLYKCITLVGHEQFKIGDIWQGIDEGYQATHHLGHWQREEKCRECEYLPLCFGGCRYMAYQRDGSMAKVDCRKPFFKTTLEKMLMQDLKYRYGTETAPTDPAA</sequence>
<feature type="domain" description="Radical SAM core" evidence="7">
    <location>
        <begin position="78"/>
        <end position="313"/>
    </location>
</feature>
<dbReference type="NCBIfam" id="TIGR04085">
    <property type="entry name" value="rSAM_more_4Fe4S"/>
    <property type="match status" value="1"/>
</dbReference>
<comment type="caution">
    <text evidence="8">The sequence shown here is derived from an EMBL/GenBank/DDBJ whole genome shotgun (WGS) entry which is preliminary data.</text>
</comment>
<proteinExistence type="predicted"/>
<dbReference type="SFLD" id="SFLDG01384">
    <property type="entry name" value="thioether_bond_formation_requi"/>
    <property type="match status" value="1"/>
</dbReference>
<dbReference type="SFLD" id="SFLDG01067">
    <property type="entry name" value="SPASM/twitch_domain_containing"/>
    <property type="match status" value="1"/>
</dbReference>
<dbReference type="SUPFAM" id="SSF102114">
    <property type="entry name" value="Radical SAM enzymes"/>
    <property type="match status" value="1"/>
</dbReference>
<evidence type="ECO:0000256" key="3">
    <source>
        <dbReference type="ARBA" id="ARBA00022691"/>
    </source>
</evidence>
<dbReference type="Pfam" id="PF04055">
    <property type="entry name" value="Radical_SAM"/>
    <property type="match status" value="1"/>
</dbReference>
<name>A0A9X4MGF5_9BACT</name>
<dbReference type="NCBIfam" id="TIGR04280">
    <property type="entry name" value="geopep_mat_rSAM"/>
    <property type="match status" value="1"/>
</dbReference>
<keyword evidence="3" id="KW-0949">S-adenosyl-L-methionine</keyword>
<evidence type="ECO:0000259" key="7">
    <source>
        <dbReference type="PROSITE" id="PS51918"/>
    </source>
</evidence>
<evidence type="ECO:0000256" key="4">
    <source>
        <dbReference type="ARBA" id="ARBA00022723"/>
    </source>
</evidence>
<reference evidence="8" key="2">
    <citation type="submission" date="2022-10" db="EMBL/GenBank/DDBJ databases">
        <authorList>
            <person name="Aronson H.S."/>
        </authorList>
    </citation>
    <scope>NUCLEOTIDE SEQUENCE</scope>
    <source>
        <strain evidence="8">RS19-109</strain>
    </source>
</reference>
<organism evidence="8 9">
    <name type="scientific">Thiovibrio frasassiensis</name>
    <dbReference type="NCBI Taxonomy" id="2984131"/>
    <lineage>
        <taxon>Bacteria</taxon>
        <taxon>Pseudomonadati</taxon>
        <taxon>Thermodesulfobacteriota</taxon>
        <taxon>Desulfobulbia</taxon>
        <taxon>Desulfobulbales</taxon>
        <taxon>Thiovibrionaceae</taxon>
        <taxon>Thiovibrio</taxon>
    </lineage>
</organism>
<dbReference type="InterPro" id="IPR026322">
    <property type="entry name" value="Geopep_mat_rSAM"/>
</dbReference>
<protein>
    <submittedName>
        <fullName evidence="8">Geopeptide radical SAM maturase</fullName>
    </submittedName>
</protein>
<dbReference type="InterPro" id="IPR023885">
    <property type="entry name" value="4Fe4S-binding_SPASM_dom"/>
</dbReference>
<evidence type="ECO:0000256" key="1">
    <source>
        <dbReference type="ARBA" id="ARBA00001966"/>
    </source>
</evidence>
<dbReference type="GO" id="GO:0046872">
    <property type="term" value="F:metal ion binding"/>
    <property type="evidence" value="ECO:0007669"/>
    <property type="project" value="UniProtKB-KW"/>
</dbReference>
<keyword evidence="4" id="KW-0479">Metal-binding</keyword>
<evidence type="ECO:0000256" key="5">
    <source>
        <dbReference type="ARBA" id="ARBA00023004"/>
    </source>
</evidence>
<dbReference type="Gene3D" id="3.20.20.70">
    <property type="entry name" value="Aldolase class I"/>
    <property type="match status" value="1"/>
</dbReference>
<keyword evidence="6" id="KW-0411">Iron-sulfur</keyword>
<gene>
    <name evidence="8" type="primary">gptM</name>
    <name evidence="8" type="ORF">OLX77_11485</name>
</gene>
<evidence type="ECO:0000256" key="6">
    <source>
        <dbReference type="ARBA" id="ARBA00023014"/>
    </source>
</evidence>
<dbReference type="InterPro" id="IPR007197">
    <property type="entry name" value="rSAM"/>
</dbReference>
<dbReference type="InterPro" id="IPR058240">
    <property type="entry name" value="rSAM_sf"/>
</dbReference>
<keyword evidence="9" id="KW-1185">Reference proteome</keyword>
<dbReference type="AlphaFoldDB" id="A0A9X4MGF5"/>
<dbReference type="CDD" id="cd01335">
    <property type="entry name" value="Radical_SAM"/>
    <property type="match status" value="1"/>
</dbReference>
<dbReference type="InterPro" id="IPR013785">
    <property type="entry name" value="Aldolase_TIM"/>
</dbReference>
<dbReference type="RefSeq" id="WP_307633741.1">
    <property type="nucleotide sequence ID" value="NZ_JAPHEH010000001.1"/>
</dbReference>
<dbReference type="PROSITE" id="PS51918">
    <property type="entry name" value="RADICAL_SAM"/>
    <property type="match status" value="1"/>
</dbReference>
<dbReference type="Proteomes" id="UP001154240">
    <property type="component" value="Unassembled WGS sequence"/>
</dbReference>
<evidence type="ECO:0000313" key="8">
    <source>
        <dbReference type="EMBL" id="MDG4476776.1"/>
    </source>
</evidence>
<dbReference type="PANTHER" id="PTHR43787">
    <property type="entry name" value="FEMO COFACTOR BIOSYNTHESIS PROTEIN NIFB-RELATED"/>
    <property type="match status" value="1"/>
</dbReference>
<dbReference type="GO" id="GO:0051539">
    <property type="term" value="F:4 iron, 4 sulfur cluster binding"/>
    <property type="evidence" value="ECO:0007669"/>
    <property type="project" value="UniProtKB-KW"/>
</dbReference>
<evidence type="ECO:0000313" key="9">
    <source>
        <dbReference type="Proteomes" id="UP001154240"/>
    </source>
</evidence>
<dbReference type="PANTHER" id="PTHR43787:SF3">
    <property type="entry name" value="ARYLSULFATASE REGULATORY PROTEIN"/>
    <property type="match status" value="1"/>
</dbReference>
<keyword evidence="2" id="KW-0004">4Fe-4S</keyword>
<evidence type="ECO:0000256" key="2">
    <source>
        <dbReference type="ARBA" id="ARBA00022485"/>
    </source>
</evidence>
<keyword evidence="5" id="KW-0408">Iron</keyword>